<proteinExistence type="predicted"/>
<protein>
    <submittedName>
        <fullName evidence="2">Bacteriophage lambda head decoration protein D</fullName>
    </submittedName>
</protein>
<evidence type="ECO:0000256" key="1">
    <source>
        <dbReference type="SAM" id="MobiDB-lite"/>
    </source>
</evidence>
<accession>A0A1M6T9R0</accession>
<dbReference type="Pfam" id="PF02924">
    <property type="entry name" value="HDPD"/>
    <property type="match status" value="1"/>
</dbReference>
<evidence type="ECO:0000313" key="2">
    <source>
        <dbReference type="EMBL" id="SHK53713.1"/>
    </source>
</evidence>
<dbReference type="EMBL" id="FRAL01000003">
    <property type="protein sequence ID" value="SHK53713.1"/>
    <property type="molecule type" value="Genomic_DNA"/>
</dbReference>
<dbReference type="InterPro" id="IPR004195">
    <property type="entry name" value="Head_decoration_D"/>
</dbReference>
<organism evidence="2 3">
    <name type="scientific">Halomonas caseinilytica</name>
    <dbReference type="NCBI Taxonomy" id="438744"/>
    <lineage>
        <taxon>Bacteria</taxon>
        <taxon>Pseudomonadati</taxon>
        <taxon>Pseudomonadota</taxon>
        <taxon>Gammaproteobacteria</taxon>
        <taxon>Oceanospirillales</taxon>
        <taxon>Halomonadaceae</taxon>
        <taxon>Halomonas</taxon>
    </lineage>
</organism>
<feature type="region of interest" description="Disordered" evidence="1">
    <location>
        <begin position="1"/>
        <end position="27"/>
    </location>
</feature>
<dbReference type="AlphaFoldDB" id="A0A1M6T9R0"/>
<dbReference type="RefSeq" id="WP_064699323.1">
    <property type="nucleotide sequence ID" value="NZ_BDEO01000006.1"/>
</dbReference>
<gene>
    <name evidence="2" type="ORF">SAMN05192556_103263</name>
</gene>
<dbReference type="OrthoDB" id="9099687at2"/>
<feature type="compositionally biased region" description="Basic and acidic residues" evidence="1">
    <location>
        <begin position="8"/>
        <end position="17"/>
    </location>
</feature>
<sequence>MATTNFTEPRHTGEHVVSEANGARSREQGTLAAGNLPAGAVLALDANGDYVQLAPAATDGTEVAKAVLYAAVDASDSPQPCVVHVRACEIEQAALTFPDGITQAQTDTAVNDLIGRGIILR</sequence>
<evidence type="ECO:0000313" key="3">
    <source>
        <dbReference type="Proteomes" id="UP000184248"/>
    </source>
</evidence>
<reference evidence="3" key="1">
    <citation type="submission" date="2016-11" db="EMBL/GenBank/DDBJ databases">
        <authorList>
            <person name="Varghese N."/>
            <person name="Submissions S."/>
        </authorList>
    </citation>
    <scope>NUCLEOTIDE SEQUENCE [LARGE SCALE GENOMIC DNA]</scope>
    <source>
        <strain evidence="3">ALO Sharm</strain>
    </source>
</reference>
<dbReference type="Proteomes" id="UP000184248">
    <property type="component" value="Unassembled WGS sequence"/>
</dbReference>
<keyword evidence="3" id="KW-1185">Reference proteome</keyword>
<dbReference type="Gene3D" id="2.40.300.10">
    <property type="entry name" value="Head decoration protein D"/>
    <property type="match status" value="1"/>
</dbReference>
<name>A0A1M6T9R0_9GAMM</name>